<dbReference type="PANTHER" id="PTHR24256">
    <property type="entry name" value="TRYPTASE-RELATED"/>
    <property type="match status" value="1"/>
</dbReference>
<comment type="similarity">
    <text evidence="2">Belongs to the peptidase S1 family. CLIP subfamily.</text>
</comment>
<feature type="signal peptide" evidence="3">
    <location>
        <begin position="1"/>
        <end position="23"/>
    </location>
</feature>
<reference evidence="5" key="1">
    <citation type="submission" date="2015-11" db="EMBL/GenBank/DDBJ databases">
        <title>De novo transcriptome assembly of four potential Pierce s Disease insect vectors from Arizona vineyards.</title>
        <authorList>
            <person name="Tassone E.E."/>
        </authorList>
    </citation>
    <scope>NUCLEOTIDE SEQUENCE</scope>
</reference>
<dbReference type="PRINTS" id="PR00722">
    <property type="entry name" value="CHYMOTRYPSIN"/>
</dbReference>
<gene>
    <name evidence="5" type="ORF">g.8910</name>
</gene>
<dbReference type="InterPro" id="IPR001314">
    <property type="entry name" value="Peptidase_S1A"/>
</dbReference>
<dbReference type="InterPro" id="IPR051487">
    <property type="entry name" value="Ser/Thr_Proteases_Immune/Dev"/>
</dbReference>
<evidence type="ECO:0000256" key="2">
    <source>
        <dbReference type="ARBA" id="ARBA00024195"/>
    </source>
</evidence>
<dbReference type="InterPro" id="IPR001254">
    <property type="entry name" value="Trypsin_dom"/>
</dbReference>
<evidence type="ECO:0000256" key="1">
    <source>
        <dbReference type="ARBA" id="ARBA00023157"/>
    </source>
</evidence>
<keyword evidence="3" id="KW-0732">Signal</keyword>
<dbReference type="Pfam" id="PF00089">
    <property type="entry name" value="Trypsin"/>
    <property type="match status" value="1"/>
</dbReference>
<dbReference type="PROSITE" id="PS50240">
    <property type="entry name" value="TRYPSIN_DOM"/>
    <property type="match status" value="1"/>
</dbReference>
<dbReference type="SMART" id="SM00020">
    <property type="entry name" value="Tryp_SPc"/>
    <property type="match status" value="1"/>
</dbReference>
<keyword evidence="1" id="KW-1015">Disulfide bond</keyword>
<dbReference type="InterPro" id="IPR009003">
    <property type="entry name" value="Peptidase_S1_PA"/>
</dbReference>
<dbReference type="SUPFAM" id="SSF57535">
    <property type="entry name" value="Complement control module/SCR domain"/>
    <property type="match status" value="1"/>
</dbReference>
<dbReference type="EMBL" id="GEBQ01026225">
    <property type="protein sequence ID" value="JAT13752.1"/>
    <property type="molecule type" value="Transcribed_RNA"/>
</dbReference>
<dbReference type="GO" id="GO:0006508">
    <property type="term" value="P:proteolysis"/>
    <property type="evidence" value="ECO:0007669"/>
    <property type="project" value="InterPro"/>
</dbReference>
<evidence type="ECO:0000313" key="5">
    <source>
        <dbReference type="EMBL" id="JAT13752.1"/>
    </source>
</evidence>
<name>A0A1B6KQM2_9HEMI</name>
<evidence type="ECO:0000259" key="4">
    <source>
        <dbReference type="PROSITE" id="PS50240"/>
    </source>
</evidence>
<dbReference type="AlphaFoldDB" id="A0A1B6KQM2"/>
<protein>
    <recommendedName>
        <fullName evidence="4">Peptidase S1 domain-containing protein</fullName>
    </recommendedName>
</protein>
<dbReference type="FunFam" id="2.40.10.10:FF:000068">
    <property type="entry name" value="transmembrane protease serine 2"/>
    <property type="match status" value="1"/>
</dbReference>
<dbReference type="SUPFAM" id="SSF50494">
    <property type="entry name" value="Trypsin-like serine proteases"/>
    <property type="match status" value="1"/>
</dbReference>
<dbReference type="InterPro" id="IPR018114">
    <property type="entry name" value="TRYPSIN_HIS"/>
</dbReference>
<dbReference type="PROSITE" id="PS00134">
    <property type="entry name" value="TRYPSIN_HIS"/>
    <property type="match status" value="1"/>
</dbReference>
<feature type="chain" id="PRO_5008586854" description="Peptidase S1 domain-containing protein" evidence="3">
    <location>
        <begin position="24"/>
        <end position="423"/>
    </location>
</feature>
<accession>A0A1B6KQM2</accession>
<dbReference type="Gene3D" id="2.40.10.10">
    <property type="entry name" value="Trypsin-like serine proteases"/>
    <property type="match status" value="1"/>
</dbReference>
<organism evidence="5">
    <name type="scientific">Graphocephala atropunctata</name>
    <dbReference type="NCBI Taxonomy" id="36148"/>
    <lineage>
        <taxon>Eukaryota</taxon>
        <taxon>Metazoa</taxon>
        <taxon>Ecdysozoa</taxon>
        <taxon>Arthropoda</taxon>
        <taxon>Hexapoda</taxon>
        <taxon>Insecta</taxon>
        <taxon>Pterygota</taxon>
        <taxon>Neoptera</taxon>
        <taxon>Paraneoptera</taxon>
        <taxon>Hemiptera</taxon>
        <taxon>Auchenorrhyncha</taxon>
        <taxon>Membracoidea</taxon>
        <taxon>Cicadellidae</taxon>
        <taxon>Cicadellinae</taxon>
        <taxon>Cicadellini</taxon>
        <taxon>Graphocephala</taxon>
    </lineage>
</organism>
<feature type="domain" description="Peptidase S1" evidence="4">
    <location>
        <begin position="163"/>
        <end position="404"/>
    </location>
</feature>
<evidence type="ECO:0000256" key="3">
    <source>
        <dbReference type="SAM" id="SignalP"/>
    </source>
</evidence>
<dbReference type="CDD" id="cd00190">
    <property type="entry name" value="Tryp_SPc"/>
    <property type="match status" value="1"/>
</dbReference>
<dbReference type="InterPro" id="IPR035976">
    <property type="entry name" value="Sushi/SCR/CCP_sf"/>
</dbReference>
<sequence length="423" mass="47705">MVRNMKKLHVSCCIIILLHFGHSDGVWFGEQDENCQYVNCEGERCPSEEEICPHKPQMNISDGDIRPLSNDWPALSLNVDEKHCEIGNYSQRKLQSIDCLVGTHAVSCNQPQTPGSFVSYKCPDMYQPTGRLPQCQSDGTWSEPISCIPECGVVYPEGVEPLILHGTKVEAGQWPWAAAIFVRESDNTWKFRCGGTLVSDNAIITAAHCVWRRPVKDMFVVLGHLSRKLPTENRKDVIFKVKRIYLLPVYRHKVNKYNSNIAVLILKARLKLTKNILPACLPSNETAVYPYIMSIVSGWGVNENQELSQDLLYMKVPIVDVMKCLKNIQNNLIQFVSYTTFCAGYINGTTACKEDGGGGLLTQHNGKWVLQGVLSSFSHSCHQGSYSVYTKVELYTYWIKLIVNFENSKDVLESAETKINEIE</sequence>
<proteinExistence type="inferred from homology"/>
<dbReference type="Gene3D" id="2.10.70.10">
    <property type="entry name" value="Complement Module, domain 1"/>
    <property type="match status" value="1"/>
</dbReference>
<dbReference type="InterPro" id="IPR043504">
    <property type="entry name" value="Peptidase_S1_PA_chymotrypsin"/>
</dbReference>
<dbReference type="GO" id="GO:0004252">
    <property type="term" value="F:serine-type endopeptidase activity"/>
    <property type="evidence" value="ECO:0007669"/>
    <property type="project" value="InterPro"/>
</dbReference>